<dbReference type="CDD" id="cd22231">
    <property type="entry name" value="RHH_NikR_HicB-like"/>
    <property type="match status" value="1"/>
</dbReference>
<dbReference type="EMBL" id="ASSJ01000076">
    <property type="protein sequence ID" value="ERN40534.1"/>
    <property type="molecule type" value="Genomic_DNA"/>
</dbReference>
<sequence length="113" mass="12488">MTITTRHRTSTTKMEVTSIRLEPELKERLKELSGDLGYQSLIRDVLWEYVQERGQNGSRGLAAEDIRASFAATARREECCALTGAPIAPLQQMWLGLTVAGDLVPLSIESLLG</sequence>
<proteinExistence type="predicted"/>
<evidence type="ECO:0000313" key="2">
    <source>
        <dbReference type="Proteomes" id="UP000016960"/>
    </source>
</evidence>
<accession>U5DIW1</accession>
<organism evidence="1 2">
    <name type="scientific">Rubidibacter lacunae KORDI 51-2</name>
    <dbReference type="NCBI Taxonomy" id="582515"/>
    <lineage>
        <taxon>Bacteria</taxon>
        <taxon>Bacillati</taxon>
        <taxon>Cyanobacteriota</taxon>
        <taxon>Cyanophyceae</taxon>
        <taxon>Oscillatoriophycideae</taxon>
        <taxon>Chroococcales</taxon>
        <taxon>Aphanothecaceae</taxon>
        <taxon>Rubidibacter</taxon>
    </lineage>
</organism>
<protein>
    <submittedName>
        <fullName evidence="1">Uncharacterized protein</fullName>
    </submittedName>
</protein>
<gene>
    <name evidence="1" type="ORF">KR51_00030820</name>
</gene>
<reference evidence="1 2" key="1">
    <citation type="submission" date="2013-05" db="EMBL/GenBank/DDBJ databases">
        <title>Draft genome sequence of Rubidibacter lacunae KORDI 51-2.</title>
        <authorList>
            <person name="Choi D.H."/>
            <person name="Noh J.H."/>
            <person name="Kwon K.-K."/>
            <person name="Lee J.-H."/>
            <person name="Ryu J.-Y."/>
        </authorList>
    </citation>
    <scope>NUCLEOTIDE SEQUENCE [LARGE SCALE GENOMIC DNA]</scope>
    <source>
        <strain evidence="1 2">KORDI 51-2</strain>
    </source>
</reference>
<dbReference type="InParanoid" id="U5DIW1"/>
<dbReference type="eggNOG" id="ENOG5031R2B">
    <property type="taxonomic scope" value="Bacteria"/>
</dbReference>
<keyword evidence="2" id="KW-1185">Reference proteome</keyword>
<evidence type="ECO:0000313" key="1">
    <source>
        <dbReference type="EMBL" id="ERN40534.1"/>
    </source>
</evidence>
<comment type="caution">
    <text evidence="1">The sequence shown here is derived from an EMBL/GenBank/DDBJ whole genome shotgun (WGS) entry which is preliminary data.</text>
</comment>
<dbReference type="AlphaFoldDB" id="U5DIW1"/>
<name>U5DIW1_9CHRO</name>
<dbReference type="STRING" id="582515.KR51_00030820"/>
<dbReference type="Proteomes" id="UP000016960">
    <property type="component" value="Unassembled WGS sequence"/>
</dbReference>